<feature type="compositionally biased region" description="Basic and acidic residues" evidence="1">
    <location>
        <begin position="96"/>
        <end position="105"/>
    </location>
</feature>
<proteinExistence type="predicted"/>
<reference evidence="2 3" key="1">
    <citation type="journal article" date="2024" name="Microbiol. Resour. Announc.">
        <title>Genome annotations for the ascomycete fungi Trichoderma harzianum, Trichoderma aggressivum, and Purpureocillium lilacinum.</title>
        <authorList>
            <person name="Beijen E.P.W."/>
            <person name="Ohm R.A."/>
        </authorList>
    </citation>
    <scope>NUCLEOTIDE SEQUENCE [LARGE SCALE GENOMIC DNA]</scope>
    <source>
        <strain evidence="2 3">CBS 150709</strain>
    </source>
</reference>
<dbReference type="EMBL" id="JAWRVI010000020">
    <property type="protein sequence ID" value="KAK4089336.1"/>
    <property type="molecule type" value="Genomic_DNA"/>
</dbReference>
<protein>
    <submittedName>
        <fullName evidence="2">Uncharacterized protein</fullName>
    </submittedName>
</protein>
<name>A0ABR0BZ20_PURLI</name>
<organism evidence="2 3">
    <name type="scientific">Purpureocillium lilacinum</name>
    <name type="common">Paecilomyces lilacinus</name>
    <dbReference type="NCBI Taxonomy" id="33203"/>
    <lineage>
        <taxon>Eukaryota</taxon>
        <taxon>Fungi</taxon>
        <taxon>Dikarya</taxon>
        <taxon>Ascomycota</taxon>
        <taxon>Pezizomycotina</taxon>
        <taxon>Sordariomycetes</taxon>
        <taxon>Hypocreomycetidae</taxon>
        <taxon>Hypocreales</taxon>
        <taxon>Ophiocordycipitaceae</taxon>
        <taxon>Purpureocillium</taxon>
    </lineage>
</organism>
<feature type="region of interest" description="Disordered" evidence="1">
    <location>
        <begin position="351"/>
        <end position="379"/>
    </location>
</feature>
<feature type="compositionally biased region" description="Gly residues" evidence="1">
    <location>
        <begin position="176"/>
        <end position="188"/>
    </location>
</feature>
<dbReference type="Proteomes" id="UP001287286">
    <property type="component" value="Unassembled WGS sequence"/>
</dbReference>
<feature type="compositionally biased region" description="Polar residues" evidence="1">
    <location>
        <begin position="71"/>
        <end position="83"/>
    </location>
</feature>
<gene>
    <name evidence="2" type="ORF">Purlil1_6325</name>
</gene>
<accession>A0ABR0BZ20</accession>
<feature type="region of interest" description="Disordered" evidence="1">
    <location>
        <begin position="175"/>
        <end position="231"/>
    </location>
</feature>
<evidence type="ECO:0000313" key="2">
    <source>
        <dbReference type="EMBL" id="KAK4089336.1"/>
    </source>
</evidence>
<evidence type="ECO:0000313" key="3">
    <source>
        <dbReference type="Proteomes" id="UP001287286"/>
    </source>
</evidence>
<evidence type="ECO:0000256" key="1">
    <source>
        <dbReference type="SAM" id="MobiDB-lite"/>
    </source>
</evidence>
<feature type="region of interest" description="Disordered" evidence="1">
    <location>
        <begin position="66"/>
        <end position="152"/>
    </location>
</feature>
<comment type="caution">
    <text evidence="2">The sequence shown here is derived from an EMBL/GenBank/DDBJ whole genome shotgun (WGS) entry which is preliminary data.</text>
</comment>
<keyword evidence="3" id="KW-1185">Reference proteome</keyword>
<sequence>MEHVGGRYFVQHAGGHDQRAHVRLKPPLMDQSNQHEPNHAYVHDNCHGHLLSASVDTSILPVPSMEEQLSARGSTAKNGSTASDPPPVAGASGAEGKGKGKKNAESQEEATGQLGREAKTHVECGSLVPGTYDRWRPPQAPPPSGKATWAVGGLPEMPCPGASVEGRACRAPGQPTYGGLGADEGGPGAAVAPPLPTGQDGRGGGAALNKFPNRNSFPPLSRESSRVSGRASRATGTYDEVHRPAARLSVCLSVCMARTARYVILYQQQLALAEPSRMCALFYFFLFFCQMHLCVGHLISRLLEGGQTTWFAPAAAEEQEELERAGRFPTCETNMRVWVVVGRREGVGRTVDARAQPVSRRPAWATSTSDGGSRGGARQ</sequence>